<geneLocation type="plasmid" evidence="2 3">
    <name>pRetIE4771b</name>
</geneLocation>
<dbReference type="GO" id="GO:0003676">
    <property type="term" value="F:nucleic acid binding"/>
    <property type="evidence" value="ECO:0007669"/>
    <property type="project" value="InterPro"/>
</dbReference>
<accession>A0A060ICF0</accession>
<name>A0A060ICF0_RHIET</name>
<reference evidence="2 3" key="1">
    <citation type="submission" date="2013-12" db="EMBL/GenBank/DDBJ databases">
        <title>Complete genome sequence of Rhizobium etli bv. mimosae IE4771.</title>
        <authorList>
            <person name="Bustos P."/>
            <person name="Santamaria R.I."/>
            <person name="Lozano L."/>
            <person name="Ormeno-Orrillo E."/>
            <person name="Rogel M.A."/>
            <person name="Romero D."/>
            <person name="Cevallos M.A."/>
            <person name="Martinez-Romero E."/>
            <person name="Gonzalez V."/>
        </authorList>
    </citation>
    <scope>NUCLEOTIDE SEQUENCE [LARGE SCALE GENOMIC DNA]</scope>
    <source>
        <strain evidence="2 3">IE4771</strain>
        <plasmid evidence="3">Plasmid pRetIE4771b</plasmid>
    </source>
</reference>
<gene>
    <name evidence="2" type="ORF">IE4771_PB00010</name>
</gene>
<dbReference type="KEGG" id="rei:IE4771_PB00010"/>
<dbReference type="InterPro" id="IPR015126">
    <property type="entry name" value="Mu_I-gamma"/>
</dbReference>
<dbReference type="HOGENOM" id="CLU_061924_0_0_5"/>
<dbReference type="Gene3D" id="3.30.420.10">
    <property type="entry name" value="Ribonuclease H-like superfamily/Ribonuclease H"/>
    <property type="match status" value="1"/>
</dbReference>
<organism evidence="2 3">
    <name type="scientific">Rhizobium etli bv. mimosae str. IE4771</name>
    <dbReference type="NCBI Taxonomy" id="1432050"/>
    <lineage>
        <taxon>Bacteria</taxon>
        <taxon>Pseudomonadati</taxon>
        <taxon>Pseudomonadota</taxon>
        <taxon>Alphaproteobacteria</taxon>
        <taxon>Hyphomicrobiales</taxon>
        <taxon>Rhizobiaceae</taxon>
        <taxon>Rhizobium/Agrobacterium group</taxon>
        <taxon>Rhizobium</taxon>
    </lineage>
</organism>
<dbReference type="InterPro" id="IPR001584">
    <property type="entry name" value="Integrase_cat-core"/>
</dbReference>
<dbReference type="InterPro" id="IPR036397">
    <property type="entry name" value="RNaseH_sf"/>
</dbReference>
<dbReference type="GO" id="GO:0015074">
    <property type="term" value="P:DNA integration"/>
    <property type="evidence" value="ECO:0007669"/>
    <property type="project" value="InterPro"/>
</dbReference>
<evidence type="ECO:0000313" key="2">
    <source>
        <dbReference type="EMBL" id="AIC29745.1"/>
    </source>
</evidence>
<feature type="domain" description="Integrase catalytic" evidence="1">
    <location>
        <begin position="167"/>
        <end position="310"/>
    </location>
</feature>
<keyword evidence="2" id="KW-0614">Plasmid</keyword>
<dbReference type="PROSITE" id="PS50994">
    <property type="entry name" value="INTEGRASE"/>
    <property type="match status" value="1"/>
</dbReference>
<evidence type="ECO:0000313" key="3">
    <source>
        <dbReference type="Proteomes" id="UP000027180"/>
    </source>
</evidence>
<dbReference type="SUPFAM" id="SSF53098">
    <property type="entry name" value="Ribonuclease H-like"/>
    <property type="match status" value="1"/>
</dbReference>
<dbReference type="Proteomes" id="UP000027180">
    <property type="component" value="Plasmid pRetIE4771b"/>
</dbReference>
<dbReference type="AlphaFoldDB" id="A0A060ICF0"/>
<dbReference type="InterPro" id="IPR012337">
    <property type="entry name" value="RNaseH-like_sf"/>
</dbReference>
<dbReference type="Pfam" id="PF09039">
    <property type="entry name" value="HTH_Tnp_Mu_2"/>
    <property type="match status" value="1"/>
</dbReference>
<dbReference type="EMBL" id="CP006988">
    <property type="protein sequence ID" value="AIC29745.1"/>
    <property type="molecule type" value="Genomic_DNA"/>
</dbReference>
<evidence type="ECO:0000259" key="1">
    <source>
        <dbReference type="PROSITE" id="PS50994"/>
    </source>
</evidence>
<sequence>MWPSRYVGQEVSMAQTPDRILISEAAWGKALAREAVIRPIAFVKNLTGPERFSACRKLGLKPTRFYQLLAQFRRKPVTSSLLDETPGPEKGRRLLSREQEDAIACAIEETYCRRERPTITAVHDHVGEICRQRNLPAPSWKAVKVRIDRCDQKKLAKAREGASVARQQYAPVIDQYSARHAMEIVQIDHTLVDLFLVDAVNRQPLQRPWLTLAIDVASRMVAGFYLSLENPSSTSVALAIRHMVLSKASCLAEQNVVGDWPVHGLPTAIHLDNAREFRGRALAWGAAEYGINLIHRPVARQIPGAAGRHS</sequence>
<protein>
    <submittedName>
        <fullName evidence="2">Integrase catalytic core domain-containing protein</fullName>
    </submittedName>
</protein>
<proteinExistence type="predicted"/>